<reference evidence="1 2" key="1">
    <citation type="submission" date="2018-06" db="EMBL/GenBank/DDBJ databases">
        <title>Genomic Encyclopedia of Archaeal and Bacterial Type Strains, Phase II (KMG-II): from individual species to whole genera.</title>
        <authorList>
            <person name="Goeker M."/>
        </authorList>
    </citation>
    <scope>NUCLEOTIDE SEQUENCE [LARGE SCALE GENOMIC DNA]</scope>
    <source>
        <strain evidence="1 2">ATCC BAA-1881</strain>
    </source>
</reference>
<accession>A0A326U227</accession>
<comment type="caution">
    <text evidence="1">The sequence shown here is derived from an EMBL/GenBank/DDBJ whole genome shotgun (WGS) entry which is preliminary data.</text>
</comment>
<keyword evidence="2" id="KW-1185">Reference proteome</keyword>
<evidence type="ECO:0000313" key="2">
    <source>
        <dbReference type="Proteomes" id="UP000248806"/>
    </source>
</evidence>
<organism evidence="1 2">
    <name type="scientific">Thermosporothrix hazakensis</name>
    <dbReference type="NCBI Taxonomy" id="644383"/>
    <lineage>
        <taxon>Bacteria</taxon>
        <taxon>Bacillati</taxon>
        <taxon>Chloroflexota</taxon>
        <taxon>Ktedonobacteria</taxon>
        <taxon>Ktedonobacterales</taxon>
        <taxon>Thermosporotrichaceae</taxon>
        <taxon>Thermosporothrix</taxon>
    </lineage>
</organism>
<dbReference type="RefSeq" id="WP_111325038.1">
    <property type="nucleotide sequence ID" value="NZ_BIFX01000002.1"/>
</dbReference>
<dbReference type="OrthoDB" id="2614981at2"/>
<protein>
    <submittedName>
        <fullName evidence="1">Uncharacterized protein</fullName>
    </submittedName>
</protein>
<dbReference type="EMBL" id="QKUF01000023">
    <property type="protein sequence ID" value="PZW24037.1"/>
    <property type="molecule type" value="Genomic_DNA"/>
</dbReference>
<gene>
    <name evidence="1" type="ORF">EI42_04728</name>
</gene>
<dbReference type="Proteomes" id="UP000248806">
    <property type="component" value="Unassembled WGS sequence"/>
</dbReference>
<proteinExistence type="predicted"/>
<dbReference type="AlphaFoldDB" id="A0A326U227"/>
<sequence>MPMRLGEPLQTIARVYEDICAGEEPWVALGNFLNDWFLYATDRQRDLIAERPRFRAHPTLIERRWACFLAATVEYLCQLYALPCPRWVFESPEAQALDTPWYDVHYLDPEIQQWLEETTPEPFRRRNIYCGGQLFLDKREIIAL</sequence>
<name>A0A326U227_THEHA</name>
<evidence type="ECO:0000313" key="1">
    <source>
        <dbReference type="EMBL" id="PZW24037.1"/>
    </source>
</evidence>